<dbReference type="InterPro" id="IPR030855">
    <property type="entry name" value="Bifunct_BirA"/>
</dbReference>
<keyword evidence="2 6" id="KW-0547">Nucleotide-binding</keyword>
<keyword evidence="3 6" id="KW-0067">ATP-binding</keyword>
<dbReference type="InterPro" id="IPR003142">
    <property type="entry name" value="BPL_C"/>
</dbReference>
<reference evidence="8 9" key="1">
    <citation type="journal article" date="2011" name="Int. J. Syst. Evol. Microbiol.">
        <title>Zhongshania antarctica gen. nov., sp. nov. and Zhongshania guokunii sp. nov., gammaproteobacteria respectively isolated from coastal attached (fast) ice and surface seawater of the Antarctic.</title>
        <authorList>
            <person name="Li H.J."/>
            <person name="Zhang X.Y."/>
            <person name="Chen C.X."/>
            <person name="Zhang Y.J."/>
            <person name="Gao Z.M."/>
            <person name="Yu Y."/>
            <person name="Chen X.L."/>
            <person name="Chen B."/>
            <person name="Zhang Y.Z."/>
        </authorList>
    </citation>
    <scope>NUCLEOTIDE SEQUENCE [LARGE SCALE GENOMIC DNA]</scope>
    <source>
        <strain evidence="8 9">R06B22</strain>
    </source>
</reference>
<keyword evidence="6" id="KW-0238">DNA-binding</keyword>
<evidence type="ECO:0000313" key="8">
    <source>
        <dbReference type="EMBL" id="MEX1667261.1"/>
    </source>
</evidence>
<accession>A0ABV3U051</accession>
<dbReference type="HAMAP" id="MF_00978">
    <property type="entry name" value="Bifunct_BirA"/>
    <property type="match status" value="1"/>
</dbReference>
<dbReference type="Pfam" id="PF08279">
    <property type="entry name" value="HTH_11"/>
    <property type="match status" value="1"/>
</dbReference>
<dbReference type="Gene3D" id="1.10.10.10">
    <property type="entry name" value="Winged helix-like DNA-binding domain superfamily/Winged helix DNA-binding domain"/>
    <property type="match status" value="1"/>
</dbReference>
<feature type="binding site" evidence="6">
    <location>
        <position position="183"/>
    </location>
    <ligand>
        <name>biotin</name>
        <dbReference type="ChEBI" id="CHEBI:57586"/>
    </ligand>
</feature>
<feature type="binding site" evidence="6">
    <location>
        <begin position="88"/>
        <end position="90"/>
    </location>
    <ligand>
        <name>biotin</name>
        <dbReference type="ChEBI" id="CHEBI:57586"/>
    </ligand>
</feature>
<dbReference type="InterPro" id="IPR045864">
    <property type="entry name" value="aa-tRNA-synth_II/BPL/LPL"/>
</dbReference>
<feature type="binding site" evidence="6">
    <location>
        <position position="112"/>
    </location>
    <ligand>
        <name>biotin</name>
        <dbReference type="ChEBI" id="CHEBI:57586"/>
    </ligand>
</feature>
<dbReference type="PANTHER" id="PTHR12835:SF5">
    <property type="entry name" value="BIOTIN--PROTEIN LIGASE"/>
    <property type="match status" value="1"/>
</dbReference>
<dbReference type="InterPro" id="IPR036390">
    <property type="entry name" value="WH_DNA-bd_sf"/>
</dbReference>
<evidence type="ECO:0000256" key="5">
    <source>
        <dbReference type="ARBA" id="ARBA00047846"/>
    </source>
</evidence>
<dbReference type="InterPro" id="IPR004143">
    <property type="entry name" value="BPL_LPL_catalytic"/>
</dbReference>
<comment type="caution">
    <text evidence="8">The sequence shown here is derived from an EMBL/GenBank/DDBJ whole genome shotgun (WGS) entry which is preliminary data.</text>
</comment>
<dbReference type="NCBIfam" id="TIGR00121">
    <property type="entry name" value="birA_ligase"/>
    <property type="match status" value="1"/>
</dbReference>
<dbReference type="Proteomes" id="UP001557484">
    <property type="component" value="Unassembled WGS sequence"/>
</dbReference>
<evidence type="ECO:0000256" key="3">
    <source>
        <dbReference type="ARBA" id="ARBA00022840"/>
    </source>
</evidence>
<comment type="similarity">
    <text evidence="6">Belongs to the biotin--protein ligase family.</text>
</comment>
<sequence length="319" mass="34260">MEILSILADGEYHSGEEIGALLGVSRAAVWKQLQKLEGFELQIESVKGRGYRLVGGLDLLDGDRIRGLLSVEAELALGEFTIFPQIDSTNNAAATAIREGRAAGYCCIAEQQSAGRGRRGREWRSPFGRNIYLSQVWEFQAGASALEGLSLSVGLAVVRALTKFGVTGLGLKWPNDILYRDKKMAGILLEMQGDPSGVCQVIVGVGLNVDMTGANTAGISQPWADLAEVVGVVDRNALVAELMSALYLVFQEFSFGGFSAHKDEWSRYDVFAGRPVRVQLGQTYIEGVVTGVDRSGGLILTTPEGERVFNGGEVSLRGA</sequence>
<keyword evidence="6" id="KW-0678">Repressor</keyword>
<dbReference type="InterPro" id="IPR036388">
    <property type="entry name" value="WH-like_DNA-bd_sf"/>
</dbReference>
<comment type="function">
    <text evidence="6">Acts both as a biotin--[acetyl-CoA-carboxylase] ligase and a biotin-operon repressor. In the presence of ATP, BirA activates biotin to form the BirA-biotinyl-5'-adenylate (BirA-bio-5'-AMP or holoBirA) complex. HoloBirA can either transfer the biotinyl moiety to the biotin carboxyl carrier protein (BCCP) subunit of acetyl-CoA carboxylase, or bind to the biotin operator site and inhibit transcription of the operon.</text>
</comment>
<dbReference type="PROSITE" id="PS51733">
    <property type="entry name" value="BPL_LPL_CATALYTIC"/>
    <property type="match status" value="1"/>
</dbReference>
<dbReference type="EMBL" id="JBFRYB010000005">
    <property type="protein sequence ID" value="MEX1667261.1"/>
    <property type="molecule type" value="Genomic_DNA"/>
</dbReference>
<feature type="domain" description="BPL/LPL catalytic" evidence="7">
    <location>
        <begin position="62"/>
        <end position="254"/>
    </location>
</feature>
<comment type="catalytic activity">
    <reaction evidence="5 6">
        <text>biotin + L-lysyl-[protein] + ATP = N(6)-biotinyl-L-lysyl-[protein] + AMP + diphosphate + H(+)</text>
        <dbReference type="Rhea" id="RHEA:11756"/>
        <dbReference type="Rhea" id="RHEA-COMP:9752"/>
        <dbReference type="Rhea" id="RHEA-COMP:10505"/>
        <dbReference type="ChEBI" id="CHEBI:15378"/>
        <dbReference type="ChEBI" id="CHEBI:29969"/>
        <dbReference type="ChEBI" id="CHEBI:30616"/>
        <dbReference type="ChEBI" id="CHEBI:33019"/>
        <dbReference type="ChEBI" id="CHEBI:57586"/>
        <dbReference type="ChEBI" id="CHEBI:83144"/>
        <dbReference type="ChEBI" id="CHEBI:456215"/>
        <dbReference type="EC" id="6.3.4.15"/>
    </reaction>
</comment>
<dbReference type="Pfam" id="PF02237">
    <property type="entry name" value="BPL_C"/>
    <property type="match status" value="1"/>
</dbReference>
<evidence type="ECO:0000256" key="2">
    <source>
        <dbReference type="ARBA" id="ARBA00022741"/>
    </source>
</evidence>
<dbReference type="CDD" id="cd00090">
    <property type="entry name" value="HTH_ARSR"/>
    <property type="match status" value="1"/>
</dbReference>
<dbReference type="Pfam" id="PF03099">
    <property type="entry name" value="BPL_LplA_LipB"/>
    <property type="match status" value="1"/>
</dbReference>
<dbReference type="Gene3D" id="3.30.930.10">
    <property type="entry name" value="Bira Bifunctional Protein, Domain 2"/>
    <property type="match status" value="1"/>
</dbReference>
<proteinExistence type="inferred from homology"/>
<evidence type="ECO:0000259" key="7">
    <source>
        <dbReference type="PROSITE" id="PS51733"/>
    </source>
</evidence>
<feature type="binding site" evidence="6">
    <location>
        <begin position="116"/>
        <end position="118"/>
    </location>
    <ligand>
        <name>biotin</name>
        <dbReference type="ChEBI" id="CHEBI:57586"/>
    </ligand>
</feature>
<organism evidence="8 9">
    <name type="scientific">Zhongshania arctica</name>
    <dbReference type="NCBI Taxonomy" id="3238302"/>
    <lineage>
        <taxon>Bacteria</taxon>
        <taxon>Pseudomonadati</taxon>
        <taxon>Pseudomonadota</taxon>
        <taxon>Gammaproteobacteria</taxon>
        <taxon>Cellvibrionales</taxon>
        <taxon>Spongiibacteraceae</taxon>
        <taxon>Zhongshania</taxon>
    </lineage>
</organism>
<keyword evidence="6" id="KW-0805">Transcription regulation</keyword>
<dbReference type="InterPro" id="IPR008988">
    <property type="entry name" value="Transcriptional_repressor_C"/>
</dbReference>
<dbReference type="SUPFAM" id="SSF55681">
    <property type="entry name" value="Class II aaRS and biotin synthetases"/>
    <property type="match status" value="1"/>
</dbReference>
<protein>
    <recommendedName>
        <fullName evidence="6">Bifunctional ligase/repressor BirA</fullName>
    </recommendedName>
    <alternativeName>
        <fullName evidence="6">Biotin operon repressor</fullName>
    </alternativeName>
    <alternativeName>
        <fullName evidence="6">Biotin--[acetyl-CoA-carboxylase] ligase</fullName>
        <ecNumber evidence="6">6.3.4.15</ecNumber>
    </alternativeName>
    <alternativeName>
        <fullName evidence="6">Biotin--protein ligase</fullName>
    </alternativeName>
    <alternativeName>
        <fullName evidence="6">Biotin-[acetyl-CoA carboxylase] synthetase</fullName>
    </alternativeName>
</protein>
<keyword evidence="9" id="KW-1185">Reference proteome</keyword>
<dbReference type="SUPFAM" id="SSF46785">
    <property type="entry name" value="Winged helix' DNA-binding domain"/>
    <property type="match status" value="1"/>
</dbReference>
<feature type="DNA-binding region" description="H-T-H motif" evidence="6">
    <location>
        <begin position="15"/>
        <end position="34"/>
    </location>
</feature>
<evidence type="ECO:0000313" key="9">
    <source>
        <dbReference type="Proteomes" id="UP001557484"/>
    </source>
</evidence>
<dbReference type="NCBIfam" id="NF008847">
    <property type="entry name" value="PRK11886.1-2"/>
    <property type="match status" value="1"/>
</dbReference>
<keyword evidence="6" id="KW-0804">Transcription</keyword>
<evidence type="ECO:0000256" key="1">
    <source>
        <dbReference type="ARBA" id="ARBA00022598"/>
    </source>
</evidence>
<dbReference type="EC" id="6.3.4.15" evidence="6"/>
<keyword evidence="1 6" id="KW-0436">Ligase</keyword>
<dbReference type="RefSeq" id="WP_368377380.1">
    <property type="nucleotide sequence ID" value="NZ_JBFRYB010000005.1"/>
</dbReference>
<evidence type="ECO:0000256" key="4">
    <source>
        <dbReference type="ARBA" id="ARBA00023267"/>
    </source>
</evidence>
<gene>
    <name evidence="6 8" type="primary">birA</name>
    <name evidence="8" type="ORF">AB4875_17350</name>
</gene>
<dbReference type="CDD" id="cd16442">
    <property type="entry name" value="BPL"/>
    <property type="match status" value="1"/>
</dbReference>
<dbReference type="InterPro" id="IPR013196">
    <property type="entry name" value="HTH_11"/>
</dbReference>
<dbReference type="NCBIfam" id="NF008848">
    <property type="entry name" value="PRK11886.1-3"/>
    <property type="match status" value="1"/>
</dbReference>
<dbReference type="Gene3D" id="2.30.30.100">
    <property type="match status" value="1"/>
</dbReference>
<name>A0ABV3U051_9GAMM</name>
<keyword evidence="4 6" id="KW-0092">Biotin</keyword>
<dbReference type="InterPro" id="IPR004408">
    <property type="entry name" value="Biotin_CoA_COase_ligase"/>
</dbReference>
<dbReference type="GO" id="GO:0004077">
    <property type="term" value="F:biotin--[biotin carboxyl-carrier protein] ligase activity"/>
    <property type="evidence" value="ECO:0007669"/>
    <property type="project" value="UniProtKB-EC"/>
</dbReference>
<dbReference type="InterPro" id="IPR011991">
    <property type="entry name" value="ArsR-like_HTH"/>
</dbReference>
<evidence type="ECO:0000256" key="6">
    <source>
        <dbReference type="HAMAP-Rule" id="MF_00978"/>
    </source>
</evidence>
<dbReference type="SUPFAM" id="SSF50037">
    <property type="entry name" value="C-terminal domain of transcriptional repressors"/>
    <property type="match status" value="1"/>
</dbReference>
<dbReference type="PANTHER" id="PTHR12835">
    <property type="entry name" value="BIOTIN PROTEIN LIGASE"/>
    <property type="match status" value="1"/>
</dbReference>